<evidence type="ECO:0000256" key="1">
    <source>
        <dbReference type="ARBA" id="ARBA00000111"/>
    </source>
</evidence>
<dbReference type="PANTHER" id="PTHR11610:SF169">
    <property type="entry name" value="GH15759P-RELATED"/>
    <property type="match status" value="1"/>
</dbReference>
<dbReference type="GO" id="GO:0016042">
    <property type="term" value="P:lipid catabolic process"/>
    <property type="evidence" value="ECO:0007669"/>
    <property type="project" value="TreeGrafter"/>
</dbReference>
<evidence type="ECO:0000256" key="6">
    <source>
        <dbReference type="ARBA" id="ARBA00022801"/>
    </source>
</evidence>
<evidence type="ECO:0000313" key="11">
    <source>
        <dbReference type="Proteomes" id="UP001168972"/>
    </source>
</evidence>
<dbReference type="EC" id="3.1.1.32" evidence="4"/>
<dbReference type="GO" id="GO:0017171">
    <property type="term" value="F:serine hydrolase activity"/>
    <property type="evidence" value="ECO:0007669"/>
    <property type="project" value="TreeGrafter"/>
</dbReference>
<sequence>MLPALIASAVCYLLVTPGDQHSYIISPIPHGKCSACCPVTLDLDIEYHFYTRKNPENPYIIQYGDKDALRSSPFNPSNPTTIFIHGYGQQAMGYAAKTILKDYLISGDYNMILVDWKKLAAQHWYNVAAANSKLVGRHLAKFLKWLEFENGINMKKIHVIGFSLGAEAAGFMGKFLKPKQVGRITGLDPAYPLFMKGEHLTADDAEFVDVIHTDSKHFGFPSPIGHADFYPNGGKSPQPGCGLTEIINMNIFSTVRHYLTCSHHRAWWYFSESILNPNGFPAMRCQTWQPNIHNCSGYPDASMGIAINPSVRGIYYLQTNPNVPYAKNFLKYDSNSIFDML</sequence>
<dbReference type="FunFam" id="3.40.50.1820:FF:000122">
    <property type="entry name" value="Vitellogenin-3-like Protein"/>
    <property type="match status" value="1"/>
</dbReference>
<keyword evidence="5" id="KW-0964">Secreted</keyword>
<dbReference type="PRINTS" id="PR00821">
    <property type="entry name" value="TAGLIPASE"/>
</dbReference>
<evidence type="ECO:0000259" key="9">
    <source>
        <dbReference type="Pfam" id="PF00151"/>
    </source>
</evidence>
<comment type="subcellular location">
    <subcellularLocation>
        <location evidence="2">Secreted</location>
    </subcellularLocation>
</comment>
<dbReference type="InterPro" id="IPR013818">
    <property type="entry name" value="Lipase"/>
</dbReference>
<dbReference type="AlphaFoldDB" id="A0AA39FTP2"/>
<dbReference type="PANTHER" id="PTHR11610">
    <property type="entry name" value="LIPASE"/>
    <property type="match status" value="1"/>
</dbReference>
<reference evidence="10" key="1">
    <citation type="journal article" date="2023" name="bioRxiv">
        <title>Scaffold-level genome assemblies of two parasitoid biocontrol wasps reveal the parthenogenesis mechanism and an associated novel virus.</title>
        <authorList>
            <person name="Inwood S."/>
            <person name="Skelly J."/>
            <person name="Guhlin J."/>
            <person name="Harrop T."/>
            <person name="Goldson S."/>
            <person name="Dearden P."/>
        </authorList>
    </citation>
    <scope>NUCLEOTIDE SEQUENCE</scope>
    <source>
        <strain evidence="10">Lincoln</strain>
        <tissue evidence="10">Whole body</tissue>
    </source>
</reference>
<feature type="domain" description="Lipase" evidence="9">
    <location>
        <begin position="42"/>
        <end position="325"/>
    </location>
</feature>
<dbReference type="GO" id="GO:0005615">
    <property type="term" value="C:extracellular space"/>
    <property type="evidence" value="ECO:0007669"/>
    <property type="project" value="TreeGrafter"/>
</dbReference>
<evidence type="ECO:0000256" key="5">
    <source>
        <dbReference type="ARBA" id="ARBA00022525"/>
    </source>
</evidence>
<keyword evidence="7" id="KW-1015">Disulfide bond</keyword>
<comment type="caution">
    <text evidence="10">The sequence shown here is derived from an EMBL/GenBank/DDBJ whole genome shotgun (WGS) entry which is preliminary data.</text>
</comment>
<reference evidence="10" key="2">
    <citation type="submission" date="2023-03" db="EMBL/GenBank/DDBJ databases">
        <authorList>
            <person name="Inwood S.N."/>
            <person name="Skelly J.G."/>
            <person name="Guhlin J."/>
            <person name="Harrop T.W.R."/>
            <person name="Goldson S.G."/>
            <person name="Dearden P.K."/>
        </authorList>
    </citation>
    <scope>NUCLEOTIDE SEQUENCE</scope>
    <source>
        <strain evidence="10">Lincoln</strain>
        <tissue evidence="10">Whole body</tissue>
    </source>
</reference>
<dbReference type="GO" id="GO:0008970">
    <property type="term" value="F:phospholipase A1 activity"/>
    <property type="evidence" value="ECO:0007669"/>
    <property type="project" value="UniProtKB-EC"/>
</dbReference>
<dbReference type="SUPFAM" id="SSF53474">
    <property type="entry name" value="alpha/beta-Hydrolases"/>
    <property type="match status" value="1"/>
</dbReference>
<organism evidence="10 11">
    <name type="scientific">Microctonus hyperodae</name>
    <name type="common">Parasitoid wasp</name>
    <dbReference type="NCBI Taxonomy" id="165561"/>
    <lineage>
        <taxon>Eukaryota</taxon>
        <taxon>Metazoa</taxon>
        <taxon>Ecdysozoa</taxon>
        <taxon>Arthropoda</taxon>
        <taxon>Hexapoda</taxon>
        <taxon>Insecta</taxon>
        <taxon>Pterygota</taxon>
        <taxon>Neoptera</taxon>
        <taxon>Endopterygota</taxon>
        <taxon>Hymenoptera</taxon>
        <taxon>Apocrita</taxon>
        <taxon>Ichneumonoidea</taxon>
        <taxon>Braconidae</taxon>
        <taxon>Euphorinae</taxon>
        <taxon>Microctonus</taxon>
    </lineage>
</organism>
<evidence type="ECO:0000256" key="8">
    <source>
        <dbReference type="RuleBase" id="RU004262"/>
    </source>
</evidence>
<evidence type="ECO:0000256" key="4">
    <source>
        <dbReference type="ARBA" id="ARBA00013179"/>
    </source>
</evidence>
<dbReference type="Gene3D" id="3.40.50.1820">
    <property type="entry name" value="alpha/beta hydrolase"/>
    <property type="match status" value="1"/>
</dbReference>
<keyword evidence="6" id="KW-0378">Hydrolase</keyword>
<dbReference type="InterPro" id="IPR033906">
    <property type="entry name" value="Lipase_N"/>
</dbReference>
<evidence type="ECO:0000256" key="3">
    <source>
        <dbReference type="ARBA" id="ARBA00010701"/>
    </source>
</evidence>
<protein>
    <recommendedName>
        <fullName evidence="4">phospholipase A1</fullName>
        <ecNumber evidence="4">3.1.1.32</ecNumber>
    </recommendedName>
</protein>
<comment type="catalytic activity">
    <reaction evidence="1">
        <text>a 1,2-diacyl-sn-glycero-3-phosphocholine + H2O = a 2-acyl-sn-glycero-3-phosphocholine + a fatty acid + H(+)</text>
        <dbReference type="Rhea" id="RHEA:18689"/>
        <dbReference type="ChEBI" id="CHEBI:15377"/>
        <dbReference type="ChEBI" id="CHEBI:15378"/>
        <dbReference type="ChEBI" id="CHEBI:28868"/>
        <dbReference type="ChEBI" id="CHEBI:57643"/>
        <dbReference type="ChEBI" id="CHEBI:57875"/>
        <dbReference type="EC" id="3.1.1.32"/>
    </reaction>
</comment>
<dbReference type="InterPro" id="IPR029058">
    <property type="entry name" value="AB_hydrolase_fold"/>
</dbReference>
<name>A0AA39FTP2_MICHY</name>
<comment type="similarity">
    <text evidence="3 8">Belongs to the AB hydrolase superfamily. Lipase family.</text>
</comment>
<proteinExistence type="inferred from homology"/>
<dbReference type="Proteomes" id="UP001168972">
    <property type="component" value="Unassembled WGS sequence"/>
</dbReference>
<evidence type="ECO:0000313" key="10">
    <source>
        <dbReference type="EMBL" id="KAK0175518.1"/>
    </source>
</evidence>
<dbReference type="EMBL" id="JAQQBR010000005">
    <property type="protein sequence ID" value="KAK0175518.1"/>
    <property type="molecule type" value="Genomic_DNA"/>
</dbReference>
<evidence type="ECO:0000256" key="7">
    <source>
        <dbReference type="ARBA" id="ARBA00023157"/>
    </source>
</evidence>
<evidence type="ECO:0000256" key="2">
    <source>
        <dbReference type="ARBA" id="ARBA00004613"/>
    </source>
</evidence>
<gene>
    <name evidence="10" type="ORF">PV327_009263</name>
</gene>
<accession>A0AA39FTP2</accession>
<dbReference type="Pfam" id="PF00151">
    <property type="entry name" value="Lipase"/>
    <property type="match status" value="1"/>
</dbReference>
<dbReference type="InterPro" id="IPR000734">
    <property type="entry name" value="TAG_lipase"/>
</dbReference>
<keyword evidence="11" id="KW-1185">Reference proteome</keyword>
<dbReference type="CDD" id="cd00707">
    <property type="entry name" value="Pancreat_lipase_like"/>
    <property type="match status" value="1"/>
</dbReference>